<name>A0A4Y4E2Q1_CELCE</name>
<dbReference type="RefSeq" id="WP_141388507.1">
    <property type="nucleotide sequence ID" value="NZ_BJNZ01000004.1"/>
</dbReference>
<gene>
    <name evidence="1" type="ORF">CCE02nite_09300</name>
</gene>
<evidence type="ECO:0000313" key="2">
    <source>
        <dbReference type="Proteomes" id="UP000316659"/>
    </source>
</evidence>
<comment type="caution">
    <text evidence="1">The sequence shown here is derived from an EMBL/GenBank/DDBJ whole genome shotgun (WGS) entry which is preliminary data.</text>
</comment>
<organism evidence="1 2">
    <name type="scientific">Cellulosimicrobium cellulans</name>
    <name type="common">Arthrobacter luteus</name>
    <dbReference type="NCBI Taxonomy" id="1710"/>
    <lineage>
        <taxon>Bacteria</taxon>
        <taxon>Bacillati</taxon>
        <taxon>Actinomycetota</taxon>
        <taxon>Actinomycetes</taxon>
        <taxon>Micrococcales</taxon>
        <taxon>Promicromonosporaceae</taxon>
        <taxon>Cellulosimicrobium</taxon>
    </lineage>
</organism>
<evidence type="ECO:0008006" key="3">
    <source>
        <dbReference type="Google" id="ProtNLM"/>
    </source>
</evidence>
<accession>A0A4Y4E2Q1</accession>
<dbReference type="Pfam" id="PF08843">
    <property type="entry name" value="AbiEii"/>
    <property type="match status" value="1"/>
</dbReference>
<reference evidence="1 2" key="1">
    <citation type="submission" date="2019-06" db="EMBL/GenBank/DDBJ databases">
        <title>Whole genome shotgun sequence of Cellulosimicrobium cellulans NBRC 15516.</title>
        <authorList>
            <person name="Hosoyama A."/>
            <person name="Uohara A."/>
            <person name="Ohji S."/>
            <person name="Ichikawa N."/>
        </authorList>
    </citation>
    <scope>NUCLEOTIDE SEQUENCE [LARGE SCALE GENOMIC DNA]</scope>
    <source>
        <strain evidence="1 2">NBRC 15516</strain>
    </source>
</reference>
<sequence length="291" mass="31533">MTPREPSALRASLDARLQLLARERAQDVNRLRRHLAFQRLLRRLDDGWVLKGGYLLEARLGARARATKDLDLVAVPAGGADDLAELLAESLEHDVDRDGFVFRVVAARAHLADAEQLGGAGARLSVTVLLAGRDFVNLRVDVVARPDEVDGGTERITLPVLVAEPGWEPITVIAVDTAQHAAEKLHALSAVDVHPRPSTRVKDLLDVVLLVESGTLDGPRLGERLSAVFQVRDGASPPQRLPEPPAAWQTDYELLAAPYDVSARTLSDALALAHDLYSAALSDHPSRQESP</sequence>
<proteinExistence type="predicted"/>
<evidence type="ECO:0000313" key="1">
    <source>
        <dbReference type="EMBL" id="GED08931.1"/>
    </source>
</evidence>
<dbReference type="EMBL" id="BJNZ01000004">
    <property type="protein sequence ID" value="GED08931.1"/>
    <property type="molecule type" value="Genomic_DNA"/>
</dbReference>
<protein>
    <recommendedName>
        <fullName evidence="3">Nucleotidyl transferase AbiEii/AbiGii toxin family protein</fullName>
    </recommendedName>
</protein>
<dbReference type="InterPro" id="IPR014942">
    <property type="entry name" value="AbiEii"/>
</dbReference>
<dbReference type="AlphaFoldDB" id="A0A4Y4E2Q1"/>
<dbReference type="Proteomes" id="UP000316659">
    <property type="component" value="Unassembled WGS sequence"/>
</dbReference>